<accession>A0A3M8D9Y2</accession>
<evidence type="ECO:0000256" key="4">
    <source>
        <dbReference type="ARBA" id="ARBA00022801"/>
    </source>
</evidence>
<keyword evidence="1 8" id="KW-0121">Carboxypeptidase</keyword>
<dbReference type="PANTHER" id="PTHR34217">
    <property type="entry name" value="METAL-DEPENDENT CARBOXYPEPTIDASE"/>
    <property type="match status" value="1"/>
</dbReference>
<dbReference type="GO" id="GO:0004181">
    <property type="term" value="F:metallocarboxypeptidase activity"/>
    <property type="evidence" value="ECO:0007669"/>
    <property type="project" value="UniProtKB-UniRule"/>
</dbReference>
<dbReference type="PANTHER" id="PTHR34217:SF1">
    <property type="entry name" value="CARBOXYPEPTIDASE 1"/>
    <property type="match status" value="1"/>
</dbReference>
<evidence type="ECO:0000256" key="5">
    <source>
        <dbReference type="ARBA" id="ARBA00023049"/>
    </source>
</evidence>
<feature type="active site" description="Proton donor/acceptor" evidence="10">
    <location>
        <position position="278"/>
    </location>
</feature>
<dbReference type="OrthoDB" id="9772308at2"/>
<dbReference type="InterPro" id="IPR001333">
    <property type="entry name" value="Peptidase_M32_Taq"/>
</dbReference>
<dbReference type="FunFam" id="1.10.1370.30:FF:000003">
    <property type="entry name" value="Thermostable carboxypeptidase 1"/>
    <property type="match status" value="1"/>
</dbReference>
<feature type="binding site" evidence="9">
    <location>
        <position position="307"/>
    </location>
    <ligand>
        <name>Zn(2+)</name>
        <dbReference type="ChEBI" id="CHEBI:29105"/>
        <note>catalytic</note>
    </ligand>
</feature>
<reference evidence="11 12" key="1">
    <citation type="submission" date="2018-10" db="EMBL/GenBank/DDBJ databases">
        <title>Phylogenomics of Brevibacillus.</title>
        <authorList>
            <person name="Dunlap C."/>
        </authorList>
    </citation>
    <scope>NUCLEOTIDE SEQUENCE [LARGE SCALE GENOMIC DNA]</scope>
    <source>
        <strain evidence="11 12">JCM 15716</strain>
    </source>
</reference>
<keyword evidence="3 8" id="KW-0479">Metal-binding</keyword>
<keyword evidence="12" id="KW-1185">Reference proteome</keyword>
<evidence type="ECO:0000256" key="10">
    <source>
        <dbReference type="PIRSR" id="PIRSR006615-2"/>
    </source>
</evidence>
<feature type="binding site" evidence="9">
    <location>
        <position position="281"/>
    </location>
    <ligand>
        <name>Zn(2+)</name>
        <dbReference type="ChEBI" id="CHEBI:29105"/>
        <note>catalytic</note>
    </ligand>
</feature>
<feature type="binding site" evidence="9">
    <location>
        <position position="277"/>
    </location>
    <ligand>
        <name>Zn(2+)</name>
        <dbReference type="ChEBI" id="CHEBI:29105"/>
        <note>catalytic</note>
    </ligand>
</feature>
<organism evidence="11 12">
    <name type="scientific">Brevibacillus fluminis</name>
    <dbReference type="NCBI Taxonomy" id="511487"/>
    <lineage>
        <taxon>Bacteria</taxon>
        <taxon>Bacillati</taxon>
        <taxon>Bacillota</taxon>
        <taxon>Bacilli</taxon>
        <taxon>Bacillales</taxon>
        <taxon>Paenibacillaceae</taxon>
        <taxon>Brevibacillus</taxon>
    </lineage>
</organism>
<evidence type="ECO:0000256" key="8">
    <source>
        <dbReference type="PIRNR" id="PIRNR006615"/>
    </source>
</evidence>
<dbReference type="PIRSF" id="PIRSF006615">
    <property type="entry name" value="Zn_crbxpep_Taq"/>
    <property type="match status" value="1"/>
</dbReference>
<sequence>MNQTGGVSLVQTNRSTEENFLLYIREMTHLQEVLNLLFWDTRTGAPKNGLELRAEAVGTISAKKFAMSISTEMKAFIDELTQCNNFQELSPITRKALEHAKKEYELHTKIPMEEYKEYVIVRENASKAWEVAKKESDYSIFQPHLEKLVTYNKRFITYWGYQGNPYNALLDLQNPGMTVDILDRVFATLKKKLISLLNRVKEAKGKPTTTFLFERFSIAKQRDLNRYLLKELGYDFDRGRLDETVHPFAMELNRNDVRITTRYDEFDFKSGLFGTIHEFGHALYELNISDELIGTPLCNGTSAGIHESQSLFWEKMIGLNKNFWKRFYPALKQYNPDQFNGVEIDEFYRAINSVQPSFIRVEADELTYPLHVILRYEIEKGLFNNEIELSDLPDLWNQKMEEYLGITPDNHEKGVLQDMHWSAGMFGLFPSYALGYLYAAQFRSVMLKDLIEFDHFVENANFIPIREWLAQTIHVHGKMKEPNDLLLEVTGEELNPDHLIAYLEQKYGEIYNLESES</sequence>
<evidence type="ECO:0000256" key="9">
    <source>
        <dbReference type="PIRSR" id="PIRSR006615-1"/>
    </source>
</evidence>
<evidence type="ECO:0000313" key="11">
    <source>
        <dbReference type="EMBL" id="RNB84713.1"/>
    </source>
</evidence>
<proteinExistence type="inferred from homology"/>
<dbReference type="CDD" id="cd06460">
    <property type="entry name" value="M32_Taq"/>
    <property type="match status" value="1"/>
</dbReference>
<dbReference type="Gene3D" id="1.10.1370.30">
    <property type="match status" value="1"/>
</dbReference>
<evidence type="ECO:0000256" key="3">
    <source>
        <dbReference type="ARBA" id="ARBA00022723"/>
    </source>
</evidence>
<name>A0A3M8D9Y2_9BACL</name>
<dbReference type="EC" id="3.4.17.19" evidence="8"/>
<evidence type="ECO:0000313" key="12">
    <source>
        <dbReference type="Proteomes" id="UP000271031"/>
    </source>
</evidence>
<comment type="caution">
    <text evidence="11">The sequence shown here is derived from an EMBL/GenBank/DDBJ whole genome shotgun (WGS) entry which is preliminary data.</text>
</comment>
<keyword evidence="4 8" id="KW-0378">Hydrolase</keyword>
<comment type="function">
    <text evidence="8">Broad specificity carboxypetidase that releases amino acids sequentially from the C-terminus, including neutral, aromatic, polar and basic residues.</text>
</comment>
<keyword evidence="2 8" id="KW-0645">Protease</keyword>
<keyword evidence="9" id="KW-0862">Zinc</keyword>
<evidence type="ECO:0000256" key="7">
    <source>
        <dbReference type="ARBA" id="ARBA00061580"/>
    </source>
</evidence>
<evidence type="ECO:0000256" key="1">
    <source>
        <dbReference type="ARBA" id="ARBA00022645"/>
    </source>
</evidence>
<comment type="similarity">
    <text evidence="7 8">Belongs to the peptidase M32 family.</text>
</comment>
<dbReference type="GO" id="GO:0008270">
    <property type="term" value="F:zinc ion binding"/>
    <property type="evidence" value="ECO:0007669"/>
    <property type="project" value="UniProtKB-ARBA"/>
</dbReference>
<comment type="cofactor">
    <cofactor evidence="9">
        <name>Zn(2+)</name>
        <dbReference type="ChEBI" id="CHEBI:29105"/>
    </cofactor>
    <text evidence="9">Binds 1 zinc ion per subunit.</text>
</comment>
<evidence type="ECO:0000256" key="6">
    <source>
        <dbReference type="ARBA" id="ARBA00052755"/>
    </source>
</evidence>
<dbReference type="EMBL" id="RHHQ01000017">
    <property type="protein sequence ID" value="RNB84713.1"/>
    <property type="molecule type" value="Genomic_DNA"/>
</dbReference>
<gene>
    <name evidence="11" type="ORF">EDM56_21665</name>
</gene>
<dbReference type="Proteomes" id="UP000271031">
    <property type="component" value="Unassembled WGS sequence"/>
</dbReference>
<protein>
    <recommendedName>
        <fullName evidence="8">Metal-dependent carboxypeptidase</fullName>
        <ecNumber evidence="8">3.4.17.19</ecNumber>
    </recommendedName>
</protein>
<keyword evidence="5 8" id="KW-0482">Metalloprotease</keyword>
<dbReference type="GO" id="GO:0006508">
    <property type="term" value="P:proteolysis"/>
    <property type="evidence" value="ECO:0007669"/>
    <property type="project" value="UniProtKB-UniRule"/>
</dbReference>
<dbReference type="SUPFAM" id="SSF55486">
    <property type="entry name" value="Metalloproteases ('zincins'), catalytic domain"/>
    <property type="match status" value="1"/>
</dbReference>
<dbReference type="AlphaFoldDB" id="A0A3M8D9Y2"/>
<evidence type="ECO:0000256" key="2">
    <source>
        <dbReference type="ARBA" id="ARBA00022670"/>
    </source>
</evidence>
<dbReference type="PRINTS" id="PR00998">
    <property type="entry name" value="CRBOXYPTASET"/>
</dbReference>
<dbReference type="Pfam" id="PF02074">
    <property type="entry name" value="Peptidase_M32"/>
    <property type="match status" value="1"/>
</dbReference>
<dbReference type="PROSITE" id="PS52034">
    <property type="entry name" value="PEPTIDASE_M32"/>
    <property type="match status" value="1"/>
</dbReference>
<comment type="catalytic activity">
    <reaction evidence="6 8">
        <text>Release of a C-terminal amino acid with broad specificity, except for -Pro.</text>
        <dbReference type="EC" id="3.4.17.19"/>
    </reaction>
</comment>